<reference evidence="1" key="1">
    <citation type="submission" date="2022-09" db="EMBL/GenBank/DDBJ databases">
        <title>Culturomic study of gut microbiota in children with autism spectrum disorder.</title>
        <authorList>
            <person name="Efimov B.A."/>
            <person name="Chaplin A.V."/>
            <person name="Sokolova S.R."/>
            <person name="Pikina A.P."/>
            <person name="Korzhanova M."/>
            <person name="Belova V."/>
            <person name="Korostin D."/>
        </authorList>
    </citation>
    <scope>NUCLEOTIDE SEQUENCE</scope>
    <source>
        <strain evidence="1">ASD5510</strain>
    </source>
</reference>
<comment type="caution">
    <text evidence="1">The sequence shown here is derived from an EMBL/GenBank/DDBJ whole genome shotgun (WGS) entry which is preliminary data.</text>
</comment>
<dbReference type="AlphaFoldDB" id="A0A9J6QRC0"/>
<evidence type="ECO:0000313" key="1">
    <source>
        <dbReference type="EMBL" id="MCU7378429.1"/>
    </source>
</evidence>
<sequence length="183" mass="21517">MTLKKNLKDLNLLDRFLFAEAMEDPEIAACILEIILGKEVVLKHLPQTEKENRRAAWSRHIRMDVWAMDEEDTVYKTEVQKQNTRNLPRRSRLYQGMIDSKLLEPGVIDYNKLNDVYVIMIMPFDLFGKGLYRYTFRMRGEEAPDLVLADGAQVKRIYQYMEEHPQMDTEGIYKKLLAGEKKA</sequence>
<evidence type="ECO:0000313" key="2">
    <source>
        <dbReference type="Proteomes" id="UP001065549"/>
    </source>
</evidence>
<dbReference type="EMBL" id="JAOSHN010000003">
    <property type="protein sequence ID" value="MCU7378429.1"/>
    <property type="molecule type" value="Genomic_DNA"/>
</dbReference>
<dbReference type="RefSeq" id="WP_253019876.1">
    <property type="nucleotide sequence ID" value="NZ_JAJAGH010000007.1"/>
</dbReference>
<dbReference type="Proteomes" id="UP001065549">
    <property type="component" value="Unassembled WGS sequence"/>
</dbReference>
<proteinExistence type="predicted"/>
<name>A0A9J6QRC0_9FIRM</name>
<dbReference type="Pfam" id="PF12784">
    <property type="entry name" value="PDDEXK_2"/>
    <property type="match status" value="1"/>
</dbReference>
<accession>A0A9J6QRC0</accession>
<organism evidence="1 2">
    <name type="scientific">Hominibacterium faecale</name>
    <dbReference type="NCBI Taxonomy" id="2839743"/>
    <lineage>
        <taxon>Bacteria</taxon>
        <taxon>Bacillati</taxon>
        <taxon>Bacillota</taxon>
        <taxon>Clostridia</taxon>
        <taxon>Peptostreptococcales</taxon>
        <taxon>Anaerovoracaceae</taxon>
        <taxon>Hominibacterium</taxon>
    </lineage>
</organism>
<protein>
    <submittedName>
        <fullName evidence="1">PD-(D/E)XK nuclease family transposase</fullName>
    </submittedName>
</protein>
<gene>
    <name evidence="1" type="ORF">OBO34_08670</name>
</gene>
<keyword evidence="2" id="KW-1185">Reference proteome</keyword>